<proteinExistence type="predicted"/>
<keyword evidence="1" id="KW-0812">Transmembrane</keyword>
<feature type="transmembrane region" description="Helical" evidence="1">
    <location>
        <begin position="6"/>
        <end position="24"/>
    </location>
</feature>
<sequence>MSTAFWIVMIVMLLMIVPILTAGYNDDKTKGL</sequence>
<evidence type="ECO:0000313" key="2">
    <source>
        <dbReference type="EMBL" id="CAG5091847.1"/>
    </source>
</evidence>
<gene>
    <name evidence="2" type="primary">txxe 3172</name>
    <name evidence="2" type="ORF">TXXE_16700</name>
</gene>
<evidence type="ECO:0000313" key="3">
    <source>
        <dbReference type="Proteomes" id="UP000681526"/>
    </source>
</evidence>
<keyword evidence="3" id="KW-1185">Reference proteome</keyword>
<name>A0ABN7S5R5_THEXY</name>
<comment type="caution">
    <text evidence="2">The sequence shown here is derived from an EMBL/GenBank/DDBJ whole genome shotgun (WGS) entry which is preliminary data.</text>
</comment>
<keyword evidence="1" id="KW-1133">Transmembrane helix</keyword>
<organism evidence="2 3">
    <name type="scientific">Thermobacillus xylanilyticus</name>
    <dbReference type="NCBI Taxonomy" id="76633"/>
    <lineage>
        <taxon>Bacteria</taxon>
        <taxon>Bacillati</taxon>
        <taxon>Bacillota</taxon>
        <taxon>Bacilli</taxon>
        <taxon>Bacillales</taxon>
        <taxon>Paenibacillaceae</taxon>
        <taxon>Thermobacillus</taxon>
    </lineage>
</organism>
<evidence type="ECO:0000256" key="1">
    <source>
        <dbReference type="SAM" id="Phobius"/>
    </source>
</evidence>
<keyword evidence="1" id="KW-0472">Membrane</keyword>
<reference evidence="2 3" key="1">
    <citation type="submission" date="2021-04" db="EMBL/GenBank/DDBJ databases">
        <authorList>
            <person name="Rakotoarivonina H."/>
        </authorList>
    </citation>
    <scope>NUCLEOTIDE SEQUENCE [LARGE SCALE GENOMIC DNA]</scope>
    <source>
        <strain evidence="2 3">XE</strain>
    </source>
</reference>
<dbReference type="EMBL" id="CAJRAY010000085">
    <property type="protein sequence ID" value="CAG5091847.1"/>
    <property type="molecule type" value="Genomic_DNA"/>
</dbReference>
<protein>
    <submittedName>
        <fullName evidence="2">Uncharacterized protein</fullName>
    </submittedName>
</protein>
<accession>A0ABN7S5R5</accession>
<dbReference type="Proteomes" id="UP000681526">
    <property type="component" value="Unassembled WGS sequence"/>
</dbReference>